<dbReference type="InterPro" id="IPR032288">
    <property type="entry name" value="Metallophos_C"/>
</dbReference>
<dbReference type="SUPFAM" id="SSF56300">
    <property type="entry name" value="Metallo-dependent phosphatases"/>
    <property type="match status" value="1"/>
</dbReference>
<dbReference type="PANTHER" id="PTHR43143">
    <property type="entry name" value="METALLOPHOSPHOESTERASE, CALCINEURIN SUPERFAMILY"/>
    <property type="match status" value="1"/>
</dbReference>
<dbReference type="InterPro" id="IPR032285">
    <property type="entry name" value="Metallophos_N"/>
</dbReference>
<feature type="domain" description="Calcineurin-like phosphoesterase" evidence="2">
    <location>
        <begin position="122"/>
        <end position="306"/>
    </location>
</feature>
<reference evidence="5 6" key="1">
    <citation type="submission" date="2018-02" db="EMBL/GenBank/DDBJ databases">
        <title>The draft genome of Sphingobacterium sp. 5JN-11.</title>
        <authorList>
            <person name="Liu L."/>
            <person name="Li L."/>
            <person name="Liang L."/>
            <person name="Zhang X."/>
            <person name="Wang T."/>
        </authorList>
    </citation>
    <scope>NUCLEOTIDE SEQUENCE [LARGE SCALE GENOMIC DNA]</scope>
    <source>
        <strain evidence="5 6">5JN-11</strain>
    </source>
</reference>
<dbReference type="PANTHER" id="PTHR43143:SF1">
    <property type="entry name" value="SERINE_THREONINE-PROTEIN PHOSPHATASE CPPED1"/>
    <property type="match status" value="1"/>
</dbReference>
<dbReference type="EMBL" id="PVBQ01000001">
    <property type="protein sequence ID" value="PRD49316.1"/>
    <property type="molecule type" value="Genomic_DNA"/>
</dbReference>
<accession>A0A2S9J949</accession>
<proteinExistence type="predicted"/>
<name>A0A2S9J949_9SPHI</name>
<dbReference type="RefSeq" id="WP_105715158.1">
    <property type="nucleotide sequence ID" value="NZ_PVBQ01000001.1"/>
</dbReference>
<gene>
    <name evidence="5" type="ORF">C5745_01450</name>
</gene>
<feature type="domain" description="Calcineurin-like phosphoesterase C-terminal" evidence="3">
    <location>
        <begin position="317"/>
        <end position="462"/>
    </location>
</feature>
<organism evidence="5 6">
    <name type="scientific">Sphingobacterium haloxyli</name>
    <dbReference type="NCBI Taxonomy" id="2100533"/>
    <lineage>
        <taxon>Bacteria</taxon>
        <taxon>Pseudomonadati</taxon>
        <taxon>Bacteroidota</taxon>
        <taxon>Sphingobacteriia</taxon>
        <taxon>Sphingobacteriales</taxon>
        <taxon>Sphingobacteriaceae</taxon>
        <taxon>Sphingobacterium</taxon>
    </lineage>
</organism>
<dbReference type="InterPro" id="IPR029052">
    <property type="entry name" value="Metallo-depent_PP-like"/>
</dbReference>
<feature type="signal peptide" evidence="1">
    <location>
        <begin position="1"/>
        <end position="25"/>
    </location>
</feature>
<comment type="caution">
    <text evidence="5">The sequence shown here is derived from an EMBL/GenBank/DDBJ whole genome shotgun (WGS) entry which is preliminary data.</text>
</comment>
<dbReference type="OrthoDB" id="1776264at2"/>
<dbReference type="Pfam" id="PF00149">
    <property type="entry name" value="Metallophos"/>
    <property type="match status" value="1"/>
</dbReference>
<evidence type="ECO:0000259" key="2">
    <source>
        <dbReference type="Pfam" id="PF00149"/>
    </source>
</evidence>
<feature type="domain" description="Calcineurin-like phosphoesterase N-terminal" evidence="4">
    <location>
        <begin position="38"/>
        <end position="109"/>
    </location>
</feature>
<feature type="chain" id="PRO_5015646580" evidence="1">
    <location>
        <begin position="26"/>
        <end position="469"/>
    </location>
</feature>
<dbReference type="InterPro" id="IPR051918">
    <property type="entry name" value="STPP_CPPED1"/>
</dbReference>
<dbReference type="Pfam" id="PF16370">
    <property type="entry name" value="MetallophosC"/>
    <property type="match status" value="1"/>
</dbReference>
<evidence type="ECO:0000259" key="3">
    <source>
        <dbReference type="Pfam" id="PF16370"/>
    </source>
</evidence>
<sequence>MNRRHFLKSSGLLIGGLYLSGKAFAVIPPQDQGKLVKGRIRARRKNIANAIVSDGYNVAVSDRRGRYTLQLHNKAKHIFLSNPSGYNIKNVDGFAAIYRSPNSGAYNFELEKTTYNDNHHYFLALGDPQIRDKEDAQQFKEESLRDIAQFLTSMPKEKFHGISLGDSIWDKPKLWQDYKETIGKVGIPFFQTIGNHDKQEITADEPDDAALFKAHFGPSYYSFNRGKIHYIVLDTIRYTNIKQYDGHISAEQLSWLEKDLQHVPKDRVLIISVHIPIYNSIKNRDELYTLLEGFQQIHVLSGHTHRNANHVNGHIYEHTHATLCGAWWTGPICTDGTPRGYGVFEINGTSVNWFYKSIGKDRSYQFRSTVQKLNGGMNRVMVNVWNYDPAWKVTWFADGLAKGELEQTKGFDELAVALYKGKELPKDRRGWVEPGRTDHLFYTQTDAKTVKIVVIDRFGNEYTEDIQLS</sequence>
<dbReference type="InterPro" id="IPR004843">
    <property type="entry name" value="Calcineurin-like_PHP"/>
</dbReference>
<dbReference type="Gene3D" id="3.60.21.10">
    <property type="match status" value="1"/>
</dbReference>
<evidence type="ECO:0000256" key="1">
    <source>
        <dbReference type="SAM" id="SignalP"/>
    </source>
</evidence>
<keyword evidence="6" id="KW-1185">Reference proteome</keyword>
<dbReference type="Pfam" id="PF16371">
    <property type="entry name" value="MetallophosN"/>
    <property type="match status" value="1"/>
</dbReference>
<dbReference type="AlphaFoldDB" id="A0A2S9J949"/>
<evidence type="ECO:0000313" key="6">
    <source>
        <dbReference type="Proteomes" id="UP000239711"/>
    </source>
</evidence>
<evidence type="ECO:0000259" key="4">
    <source>
        <dbReference type="Pfam" id="PF16371"/>
    </source>
</evidence>
<evidence type="ECO:0000313" key="5">
    <source>
        <dbReference type="EMBL" id="PRD49316.1"/>
    </source>
</evidence>
<protein>
    <submittedName>
        <fullName evidence="5">Metallophosphoesterase</fullName>
    </submittedName>
</protein>
<dbReference type="GO" id="GO:0016787">
    <property type="term" value="F:hydrolase activity"/>
    <property type="evidence" value="ECO:0007669"/>
    <property type="project" value="InterPro"/>
</dbReference>
<dbReference type="Proteomes" id="UP000239711">
    <property type="component" value="Unassembled WGS sequence"/>
</dbReference>
<keyword evidence="1" id="KW-0732">Signal</keyword>